<feature type="domain" description="Enoyl reductase (ER)" evidence="3">
    <location>
        <begin position="12"/>
        <end position="338"/>
    </location>
</feature>
<dbReference type="SUPFAM" id="SSF50129">
    <property type="entry name" value="GroES-like"/>
    <property type="match status" value="1"/>
</dbReference>
<dbReference type="InterPro" id="IPR011032">
    <property type="entry name" value="GroES-like_sf"/>
</dbReference>
<evidence type="ECO:0000256" key="1">
    <source>
        <dbReference type="ARBA" id="ARBA00008072"/>
    </source>
</evidence>
<dbReference type="InterPro" id="IPR020843">
    <property type="entry name" value="ER"/>
</dbReference>
<evidence type="ECO:0000313" key="4">
    <source>
        <dbReference type="EMBL" id="KAJ8986550.1"/>
    </source>
</evidence>
<keyword evidence="2" id="KW-0560">Oxidoreductase</keyword>
<dbReference type="SUPFAM" id="SSF51735">
    <property type="entry name" value="NAD(P)-binding Rossmann-fold domains"/>
    <property type="match status" value="1"/>
</dbReference>
<proteinExistence type="inferred from homology"/>
<dbReference type="InterPro" id="IPR047122">
    <property type="entry name" value="Trans-enoyl_RdTase-like"/>
</dbReference>
<accession>A0AAN6IQB9</accession>
<dbReference type="Pfam" id="PF00107">
    <property type="entry name" value="ADH_zinc_N"/>
    <property type="match status" value="1"/>
</dbReference>
<dbReference type="PANTHER" id="PTHR45348">
    <property type="entry name" value="HYPOTHETICAL OXIDOREDUCTASE (EUROFUNG)"/>
    <property type="match status" value="1"/>
</dbReference>
<comment type="caution">
    <text evidence="4">The sequence shown here is derived from an EMBL/GenBank/DDBJ whole genome shotgun (WGS) entry which is preliminary data.</text>
</comment>
<dbReference type="Gene3D" id="3.90.180.10">
    <property type="entry name" value="Medium-chain alcohol dehydrogenases, catalytic domain"/>
    <property type="match status" value="1"/>
</dbReference>
<dbReference type="EMBL" id="JAJGCB010000035">
    <property type="protein sequence ID" value="KAJ8986550.1"/>
    <property type="molecule type" value="Genomic_DNA"/>
</dbReference>
<organism evidence="4 5">
    <name type="scientific">Exophiala dermatitidis</name>
    <name type="common">Black yeast-like fungus</name>
    <name type="synonym">Wangiella dermatitidis</name>
    <dbReference type="NCBI Taxonomy" id="5970"/>
    <lineage>
        <taxon>Eukaryota</taxon>
        <taxon>Fungi</taxon>
        <taxon>Dikarya</taxon>
        <taxon>Ascomycota</taxon>
        <taxon>Pezizomycotina</taxon>
        <taxon>Eurotiomycetes</taxon>
        <taxon>Chaetothyriomycetidae</taxon>
        <taxon>Chaetothyriales</taxon>
        <taxon>Herpotrichiellaceae</taxon>
        <taxon>Exophiala</taxon>
    </lineage>
</organism>
<sequence>MALTNEAAWLHKPNEKLQVFSAEIGKPGPGEALIKNHAVAINPVNWKIQDGVFPSSVFPRIMGNDLAGEIVEVGEDVSGFSKGQRVLAHAVGIAIPKPQYGSFQKYTVVPVVGVCPLPDKISYEEAAVLPLALSTATDGLFHEDKLGLPKPSHEVQKSDKALLVWGGSSSVGSAVIQLAVAAGLTVIATASKKNFEFCKELGATEVFDYNSPSIVGDLTAALQNHNLAGAYDAIGCRDTQLNTAQVLAQLGGGNMAVVLPPSDEIPATVNAKGVFATEILLQFKELGNALYHDFLPEALQSGQIKPAPKPTIVGHGLEFIQAGLDRSRQGVSAVKLVVAL</sequence>
<dbReference type="InterPro" id="IPR013149">
    <property type="entry name" value="ADH-like_C"/>
</dbReference>
<dbReference type="Proteomes" id="UP001161757">
    <property type="component" value="Unassembled WGS sequence"/>
</dbReference>
<dbReference type="CDD" id="cd08249">
    <property type="entry name" value="enoyl_reductase_like"/>
    <property type="match status" value="1"/>
</dbReference>
<comment type="similarity">
    <text evidence="1">Belongs to the zinc-containing alcohol dehydrogenase family.</text>
</comment>
<evidence type="ECO:0000259" key="3">
    <source>
        <dbReference type="SMART" id="SM00829"/>
    </source>
</evidence>
<dbReference type="InterPro" id="IPR013154">
    <property type="entry name" value="ADH-like_N"/>
</dbReference>
<dbReference type="SMART" id="SM00829">
    <property type="entry name" value="PKS_ER"/>
    <property type="match status" value="1"/>
</dbReference>
<gene>
    <name evidence="4" type="ORF">HRR80_009366</name>
</gene>
<protein>
    <recommendedName>
        <fullName evidence="3">Enoyl reductase (ER) domain-containing protein</fullName>
    </recommendedName>
</protein>
<evidence type="ECO:0000256" key="2">
    <source>
        <dbReference type="ARBA" id="ARBA00023002"/>
    </source>
</evidence>
<dbReference type="Gene3D" id="3.40.50.720">
    <property type="entry name" value="NAD(P)-binding Rossmann-like Domain"/>
    <property type="match status" value="1"/>
</dbReference>
<evidence type="ECO:0000313" key="5">
    <source>
        <dbReference type="Proteomes" id="UP001161757"/>
    </source>
</evidence>
<reference evidence="4" key="1">
    <citation type="submission" date="2023-01" db="EMBL/GenBank/DDBJ databases">
        <title>Exophiala dermititidis isolated from Cystic Fibrosis Patient.</title>
        <authorList>
            <person name="Kurbessoian T."/>
            <person name="Crocker A."/>
            <person name="Murante D."/>
            <person name="Hogan D.A."/>
            <person name="Stajich J.E."/>
        </authorList>
    </citation>
    <scope>NUCLEOTIDE SEQUENCE</scope>
    <source>
        <strain evidence="4">Ex8</strain>
    </source>
</reference>
<dbReference type="AlphaFoldDB" id="A0AAN6IQB9"/>
<name>A0AAN6IQB9_EXODE</name>
<dbReference type="InterPro" id="IPR036291">
    <property type="entry name" value="NAD(P)-bd_dom_sf"/>
</dbReference>
<dbReference type="Pfam" id="PF08240">
    <property type="entry name" value="ADH_N"/>
    <property type="match status" value="1"/>
</dbReference>
<dbReference type="PANTHER" id="PTHR45348:SF2">
    <property type="entry name" value="ZINC-TYPE ALCOHOL DEHYDROGENASE-LIKE PROTEIN C2E1P3.01"/>
    <property type="match status" value="1"/>
</dbReference>
<dbReference type="GO" id="GO:0016651">
    <property type="term" value="F:oxidoreductase activity, acting on NAD(P)H"/>
    <property type="evidence" value="ECO:0007669"/>
    <property type="project" value="InterPro"/>
</dbReference>